<protein>
    <submittedName>
        <fullName evidence="2">Uncharacterized protein</fullName>
    </submittedName>
</protein>
<reference evidence="2 3" key="1">
    <citation type="journal article" date="2018" name="Science">
        <title>The opium poppy genome and morphinan production.</title>
        <authorList>
            <person name="Guo L."/>
            <person name="Winzer T."/>
            <person name="Yang X."/>
            <person name="Li Y."/>
            <person name="Ning Z."/>
            <person name="He Z."/>
            <person name="Teodor R."/>
            <person name="Lu Y."/>
            <person name="Bowser T.A."/>
            <person name="Graham I.A."/>
            <person name="Ye K."/>
        </authorList>
    </citation>
    <scope>NUCLEOTIDE SEQUENCE [LARGE SCALE GENOMIC DNA]</scope>
    <source>
        <strain evidence="3">cv. HN1</strain>
        <tissue evidence="2">Leaves</tissue>
    </source>
</reference>
<evidence type="ECO:0000313" key="2">
    <source>
        <dbReference type="EMBL" id="RZC53282.1"/>
    </source>
</evidence>
<dbReference type="EMBL" id="CM010717">
    <property type="protein sequence ID" value="RZC53282.1"/>
    <property type="molecule type" value="Genomic_DNA"/>
</dbReference>
<gene>
    <name evidence="2" type="ORF">C5167_012135</name>
</gene>
<dbReference type="Proteomes" id="UP000316621">
    <property type="component" value="Chromosome 3"/>
</dbReference>
<feature type="transmembrane region" description="Helical" evidence="1">
    <location>
        <begin position="101"/>
        <end position="124"/>
    </location>
</feature>
<keyword evidence="1" id="KW-0812">Transmembrane</keyword>
<accession>A0A4Y7IZU0</accession>
<dbReference type="Gramene" id="RZC53282">
    <property type="protein sequence ID" value="RZC53282"/>
    <property type="gene ID" value="C5167_012135"/>
</dbReference>
<keyword evidence="1" id="KW-0472">Membrane</keyword>
<name>A0A4Y7IZU0_PAPSO</name>
<proteinExistence type="predicted"/>
<dbReference type="AlphaFoldDB" id="A0A4Y7IZU0"/>
<keyword evidence="1" id="KW-1133">Transmembrane helix</keyword>
<keyword evidence="3" id="KW-1185">Reference proteome</keyword>
<evidence type="ECO:0000256" key="1">
    <source>
        <dbReference type="SAM" id="Phobius"/>
    </source>
</evidence>
<organism evidence="2 3">
    <name type="scientific">Papaver somniferum</name>
    <name type="common">Opium poppy</name>
    <dbReference type="NCBI Taxonomy" id="3469"/>
    <lineage>
        <taxon>Eukaryota</taxon>
        <taxon>Viridiplantae</taxon>
        <taxon>Streptophyta</taxon>
        <taxon>Embryophyta</taxon>
        <taxon>Tracheophyta</taxon>
        <taxon>Spermatophyta</taxon>
        <taxon>Magnoliopsida</taxon>
        <taxon>Ranunculales</taxon>
        <taxon>Papaveraceae</taxon>
        <taxon>Papaveroideae</taxon>
        <taxon>Papaver</taxon>
    </lineage>
</organism>
<sequence length="127" mass="14109">MELSVYEDADAARERLADAIVKLNLARHLEGGQSSSKLLAAHAFRLEISPEDYHLKQLDKDLSRHYFQVARNLEPTNKLYVESNENAVLAFLKNKRTWGTLGAGALGFCVYKLAFGLVTFLLLAGGN</sequence>
<evidence type="ECO:0000313" key="3">
    <source>
        <dbReference type="Proteomes" id="UP000316621"/>
    </source>
</evidence>